<sequence>MTTSSTTSTTFAVTGMSCGHCVSAVTRAVQQVDAGANVQVDLDKQTVAVTSGASADAVKAAIEQAGYPVKASA</sequence>
<evidence type="ECO:0000313" key="4">
    <source>
        <dbReference type="Proteomes" id="UP000234456"/>
    </source>
</evidence>
<name>A0A2N4TUK1_RALPI</name>
<dbReference type="InterPro" id="IPR036163">
    <property type="entry name" value="HMA_dom_sf"/>
</dbReference>
<dbReference type="PROSITE" id="PS50846">
    <property type="entry name" value="HMA_2"/>
    <property type="match status" value="1"/>
</dbReference>
<dbReference type="Gene3D" id="3.30.70.100">
    <property type="match status" value="1"/>
</dbReference>
<organism evidence="3 4">
    <name type="scientific">Ralstonia pickettii</name>
    <name type="common">Burkholderia pickettii</name>
    <dbReference type="NCBI Taxonomy" id="329"/>
    <lineage>
        <taxon>Bacteria</taxon>
        <taxon>Pseudomonadati</taxon>
        <taxon>Pseudomonadota</taxon>
        <taxon>Betaproteobacteria</taxon>
        <taxon>Burkholderiales</taxon>
        <taxon>Burkholderiaceae</taxon>
        <taxon>Ralstonia</taxon>
    </lineage>
</organism>
<dbReference type="Proteomes" id="UP000234456">
    <property type="component" value="Unassembled WGS sequence"/>
</dbReference>
<dbReference type="PROSITE" id="PS01047">
    <property type="entry name" value="HMA_1"/>
    <property type="match status" value="1"/>
</dbReference>
<evidence type="ECO:0000259" key="2">
    <source>
        <dbReference type="PROSITE" id="PS50846"/>
    </source>
</evidence>
<keyword evidence="1" id="KW-0479">Metal-binding</keyword>
<evidence type="ECO:0000313" key="3">
    <source>
        <dbReference type="EMBL" id="PLC43375.1"/>
    </source>
</evidence>
<dbReference type="GO" id="GO:0046872">
    <property type="term" value="F:metal ion binding"/>
    <property type="evidence" value="ECO:0007669"/>
    <property type="project" value="UniProtKB-KW"/>
</dbReference>
<dbReference type="RefSeq" id="WP_102064026.1">
    <property type="nucleotide sequence ID" value="NZ_PKQE01000001.1"/>
</dbReference>
<dbReference type="CDD" id="cd00371">
    <property type="entry name" value="HMA"/>
    <property type="match status" value="1"/>
</dbReference>
<proteinExistence type="predicted"/>
<dbReference type="InterPro" id="IPR017969">
    <property type="entry name" value="Heavy-metal-associated_CS"/>
</dbReference>
<dbReference type="Pfam" id="PF00403">
    <property type="entry name" value="HMA"/>
    <property type="match status" value="1"/>
</dbReference>
<dbReference type="OrthoDB" id="9813965at2"/>
<dbReference type="EMBL" id="PKQE01000001">
    <property type="protein sequence ID" value="PLC43375.1"/>
    <property type="molecule type" value="Genomic_DNA"/>
</dbReference>
<evidence type="ECO:0000256" key="1">
    <source>
        <dbReference type="ARBA" id="ARBA00022723"/>
    </source>
</evidence>
<dbReference type="AlphaFoldDB" id="A0A2N4TUK1"/>
<comment type="caution">
    <text evidence="3">The sequence shown here is derived from an EMBL/GenBank/DDBJ whole genome shotgun (WGS) entry which is preliminary data.</text>
</comment>
<gene>
    <name evidence="3" type="ORF">C0Q88_01215</name>
</gene>
<dbReference type="InterPro" id="IPR006121">
    <property type="entry name" value="HMA_dom"/>
</dbReference>
<accession>A0A2N4TUK1</accession>
<dbReference type="SUPFAM" id="SSF55008">
    <property type="entry name" value="HMA, heavy metal-associated domain"/>
    <property type="match status" value="1"/>
</dbReference>
<protein>
    <submittedName>
        <fullName evidence="3">Copper chaperone</fullName>
    </submittedName>
</protein>
<reference evidence="3 4" key="1">
    <citation type="submission" date="2017-12" db="EMBL/GenBank/DDBJ databases">
        <title>Draft genome sequence of Ralstonia pickettii 52.</title>
        <authorList>
            <person name="Zheng B."/>
        </authorList>
    </citation>
    <scope>NUCLEOTIDE SEQUENCE [LARGE SCALE GENOMIC DNA]</scope>
    <source>
        <strain evidence="3 4">52</strain>
    </source>
</reference>
<feature type="domain" description="HMA" evidence="2">
    <location>
        <begin position="7"/>
        <end position="70"/>
    </location>
</feature>